<sequence>MIALASGTKVYLAFKPVSKQKGFDGLTALASQVRGAAPYSGQLFPFRCKHCDHLKALYWDGSGMCLFAKRLRKGLVRMTSAGRRRHRTHRRAAGVAHRGHRLGGTPWHRLR</sequence>
<dbReference type="RefSeq" id="WP_199041592.1">
    <property type="nucleotide sequence ID" value="NZ_JAELXS010000019.1"/>
</dbReference>
<proteinExistence type="predicted"/>
<reference evidence="3" key="1">
    <citation type="submission" date="2020-12" db="EMBL/GenBank/DDBJ databases">
        <title>Hymenobacter sp.</title>
        <authorList>
            <person name="Kim M.K."/>
        </authorList>
    </citation>
    <scope>NUCLEOTIDE SEQUENCE [LARGE SCALE GENOMIC DNA]</scope>
    <source>
        <strain evidence="3">BT553</strain>
    </source>
</reference>
<dbReference type="PANTHER" id="PTHR36455">
    <property type="match status" value="1"/>
</dbReference>
<comment type="caution">
    <text evidence="2">The sequence shown here is derived from an EMBL/GenBank/DDBJ whole genome shotgun (WGS) entry which is preliminary data.</text>
</comment>
<feature type="region of interest" description="Disordered" evidence="1">
    <location>
        <begin position="80"/>
        <end position="111"/>
    </location>
</feature>
<dbReference type="NCBIfam" id="NF033819">
    <property type="entry name" value="IS66_TnpB"/>
    <property type="match status" value="1"/>
</dbReference>
<gene>
    <name evidence="2" type="primary">tnpB</name>
    <name evidence="2" type="ORF">JAO74_18010</name>
</gene>
<dbReference type="InterPro" id="IPR008878">
    <property type="entry name" value="Transposase_IS66_Orf2"/>
</dbReference>
<evidence type="ECO:0000313" key="3">
    <source>
        <dbReference type="Proteomes" id="UP000640426"/>
    </source>
</evidence>
<name>A0ABS0XUE9_9SPHN</name>
<feature type="compositionally biased region" description="Basic residues" evidence="1">
    <location>
        <begin position="82"/>
        <end position="101"/>
    </location>
</feature>
<protein>
    <submittedName>
        <fullName evidence="2">IS66 family insertion sequence element accessory protein TnpB</fullName>
    </submittedName>
</protein>
<keyword evidence="3" id="KW-1185">Reference proteome</keyword>
<evidence type="ECO:0000256" key="1">
    <source>
        <dbReference type="SAM" id="MobiDB-lite"/>
    </source>
</evidence>
<dbReference type="PANTHER" id="PTHR36455:SF1">
    <property type="entry name" value="BLR8292 PROTEIN"/>
    <property type="match status" value="1"/>
</dbReference>
<accession>A0ABS0XUE9</accession>
<evidence type="ECO:0000313" key="2">
    <source>
        <dbReference type="EMBL" id="MBJ6123672.1"/>
    </source>
</evidence>
<organism evidence="2 3">
    <name type="scientific">Sphingomonas mollis</name>
    <dbReference type="NCBI Taxonomy" id="2795726"/>
    <lineage>
        <taxon>Bacteria</taxon>
        <taxon>Pseudomonadati</taxon>
        <taxon>Pseudomonadota</taxon>
        <taxon>Alphaproteobacteria</taxon>
        <taxon>Sphingomonadales</taxon>
        <taxon>Sphingomonadaceae</taxon>
        <taxon>Sphingomonas</taxon>
    </lineage>
</organism>
<dbReference type="Proteomes" id="UP000640426">
    <property type="component" value="Unassembled WGS sequence"/>
</dbReference>
<dbReference type="EMBL" id="JAELXS010000019">
    <property type="protein sequence ID" value="MBJ6123672.1"/>
    <property type="molecule type" value="Genomic_DNA"/>
</dbReference>
<dbReference type="Pfam" id="PF05717">
    <property type="entry name" value="TnpB_IS66"/>
    <property type="match status" value="1"/>
</dbReference>